<comment type="caution">
    <text evidence="7">The sequence shown here is derived from an EMBL/GenBank/DDBJ whole genome shotgun (WGS) entry which is preliminary data.</text>
</comment>
<feature type="domain" description="FAD/NAD(P)-binding" evidence="5">
    <location>
        <begin position="7"/>
        <end position="302"/>
    </location>
</feature>
<reference evidence="7 8" key="1">
    <citation type="submission" date="2020-08" db="EMBL/GenBank/DDBJ databases">
        <title>Sequencing the genomes of 1000 actinobacteria strains.</title>
        <authorList>
            <person name="Klenk H.-P."/>
        </authorList>
    </citation>
    <scope>NUCLEOTIDE SEQUENCE [LARGE SCALE GENOMIC DNA]</scope>
    <source>
        <strain evidence="7 8">DSM 105498</strain>
    </source>
</reference>
<dbReference type="PANTHER" id="PTHR43557:SF2">
    <property type="entry name" value="RIESKE DOMAIN-CONTAINING PROTEIN-RELATED"/>
    <property type="match status" value="1"/>
</dbReference>
<evidence type="ECO:0000256" key="4">
    <source>
        <dbReference type="ARBA" id="ARBA00023002"/>
    </source>
</evidence>
<dbReference type="InterPro" id="IPR050446">
    <property type="entry name" value="FAD-oxidoreductase/Apoptosis"/>
</dbReference>
<evidence type="ECO:0000259" key="5">
    <source>
        <dbReference type="Pfam" id="PF07992"/>
    </source>
</evidence>
<keyword evidence="3" id="KW-0274">FAD</keyword>
<dbReference type="PRINTS" id="PR00411">
    <property type="entry name" value="PNDRDTASEI"/>
</dbReference>
<dbReference type="EMBL" id="JACHWR010000003">
    <property type="protein sequence ID" value="MBB3044182.1"/>
    <property type="molecule type" value="Genomic_DNA"/>
</dbReference>
<evidence type="ECO:0000313" key="8">
    <source>
        <dbReference type="Proteomes" id="UP000589626"/>
    </source>
</evidence>
<dbReference type="InterPro" id="IPR036188">
    <property type="entry name" value="FAD/NAD-bd_sf"/>
</dbReference>
<dbReference type="Pfam" id="PF07992">
    <property type="entry name" value="Pyr_redox_2"/>
    <property type="match status" value="1"/>
</dbReference>
<evidence type="ECO:0000256" key="3">
    <source>
        <dbReference type="ARBA" id="ARBA00022827"/>
    </source>
</evidence>
<comment type="cofactor">
    <cofactor evidence="1">
        <name>FAD</name>
        <dbReference type="ChEBI" id="CHEBI:57692"/>
    </cofactor>
</comment>
<dbReference type="Proteomes" id="UP000589626">
    <property type="component" value="Unassembled WGS sequence"/>
</dbReference>
<dbReference type="Pfam" id="PF14759">
    <property type="entry name" value="Reductase_C"/>
    <property type="match status" value="1"/>
</dbReference>
<evidence type="ECO:0000259" key="6">
    <source>
        <dbReference type="Pfam" id="PF14759"/>
    </source>
</evidence>
<dbReference type="PANTHER" id="PTHR43557">
    <property type="entry name" value="APOPTOSIS-INDUCING FACTOR 1"/>
    <property type="match status" value="1"/>
</dbReference>
<dbReference type="GO" id="GO:0008860">
    <property type="term" value="F:ferredoxin-NAD+ reductase activity"/>
    <property type="evidence" value="ECO:0007669"/>
    <property type="project" value="UniProtKB-EC"/>
</dbReference>
<dbReference type="Gene3D" id="3.50.50.60">
    <property type="entry name" value="FAD/NAD(P)-binding domain"/>
    <property type="match status" value="2"/>
</dbReference>
<dbReference type="EC" id="1.18.1.3" evidence="7"/>
<dbReference type="SUPFAM" id="SSF55424">
    <property type="entry name" value="FAD/NAD-linked reductases, dimerisation (C-terminal) domain"/>
    <property type="match status" value="1"/>
</dbReference>
<evidence type="ECO:0000256" key="1">
    <source>
        <dbReference type="ARBA" id="ARBA00001974"/>
    </source>
</evidence>
<dbReference type="SUPFAM" id="SSF51905">
    <property type="entry name" value="FAD/NAD(P)-binding domain"/>
    <property type="match status" value="2"/>
</dbReference>
<gene>
    <name evidence="7" type="ORF">FHU40_004019</name>
</gene>
<dbReference type="GO" id="GO:0051213">
    <property type="term" value="F:dioxygenase activity"/>
    <property type="evidence" value="ECO:0007669"/>
    <property type="project" value="UniProtKB-KW"/>
</dbReference>
<feature type="domain" description="Reductase C-terminal" evidence="6">
    <location>
        <begin position="321"/>
        <end position="403"/>
    </location>
</feature>
<keyword evidence="2" id="KW-0285">Flavoprotein</keyword>
<accession>A0A7W4VYM9</accession>
<keyword evidence="8" id="KW-1185">Reference proteome</keyword>
<sequence>MSETAEHVVVVGGGHAGVQTALSLRERGWAGRVTVLSADHEPPYERPPLSKGWLKGAVEDDGLAFRPAATYAEQGIEVRTGVRVERIERTAREVRWAAGSLRYDHLVLALGARPRRLPVTGADLIGVHALHTHSDALALRAALDRARSVVVIGAGFIGLEVAAEARRRGCDVVVVEAGERVMQRALTPLMSSFFADRHRAAGADLAHGVVAAELLGRDGRVTGVRLSDGRRVPADLVVTGIGVEPNCDLAREAGLHCDDGVVVDEHLRTGDPRISAIGDCASFPVDQRRIRLESVQNAVDQARLVAARLTGEPRAYREVPWFWTDQHGGKLQMAGLTADSDTHVVVGSVDDARFTVLCWRAGVFVGGESVNRPGDHITVRRLLADGVPLDPAAAAAPGFELKTHLRHALGAAA</sequence>
<organism evidence="7 8">
    <name type="scientific">Nocardioides soli</name>
    <dbReference type="NCBI Taxonomy" id="1036020"/>
    <lineage>
        <taxon>Bacteria</taxon>
        <taxon>Bacillati</taxon>
        <taxon>Actinomycetota</taxon>
        <taxon>Actinomycetes</taxon>
        <taxon>Propionibacteriales</taxon>
        <taxon>Nocardioidaceae</taxon>
        <taxon>Nocardioides</taxon>
    </lineage>
</organism>
<dbReference type="InterPro" id="IPR016156">
    <property type="entry name" value="FAD/NAD-linked_Rdtase_dimer_sf"/>
</dbReference>
<dbReference type="InterPro" id="IPR023753">
    <property type="entry name" value="FAD/NAD-binding_dom"/>
</dbReference>
<dbReference type="InterPro" id="IPR028202">
    <property type="entry name" value="Reductase_C"/>
</dbReference>
<dbReference type="PRINTS" id="PR00368">
    <property type="entry name" value="FADPNR"/>
</dbReference>
<dbReference type="GO" id="GO:0005737">
    <property type="term" value="C:cytoplasm"/>
    <property type="evidence" value="ECO:0007669"/>
    <property type="project" value="TreeGrafter"/>
</dbReference>
<protein>
    <submittedName>
        <fullName evidence="7">3-phenylpropionate/trans-cinnamate dioxygenase ferredoxin reductase subunit</fullName>
        <ecNumber evidence="7">1.18.1.3</ecNumber>
    </submittedName>
</protein>
<dbReference type="AlphaFoldDB" id="A0A7W4VYM9"/>
<keyword evidence="7" id="KW-0223">Dioxygenase</keyword>
<evidence type="ECO:0000313" key="7">
    <source>
        <dbReference type="EMBL" id="MBB3044182.1"/>
    </source>
</evidence>
<evidence type="ECO:0000256" key="2">
    <source>
        <dbReference type="ARBA" id="ARBA00022630"/>
    </source>
</evidence>
<keyword evidence="4 7" id="KW-0560">Oxidoreductase</keyword>
<dbReference type="Gene3D" id="3.30.390.30">
    <property type="match status" value="1"/>
</dbReference>
<dbReference type="RefSeq" id="WP_183594080.1">
    <property type="nucleotide sequence ID" value="NZ_JACHWR010000003.1"/>
</dbReference>
<proteinExistence type="predicted"/>
<name>A0A7W4VYM9_9ACTN</name>
<dbReference type="GO" id="GO:0016651">
    <property type="term" value="F:oxidoreductase activity, acting on NAD(P)H"/>
    <property type="evidence" value="ECO:0007669"/>
    <property type="project" value="TreeGrafter"/>
</dbReference>